<evidence type="ECO:0000256" key="4">
    <source>
        <dbReference type="ARBA" id="ARBA00022519"/>
    </source>
</evidence>
<reference evidence="11 12" key="1">
    <citation type="submission" date="2015-10" db="EMBL/GenBank/DDBJ databases">
        <title>Pseudomonas helleri sp. nov. and Pseudomonas weihenstephanensis sp. nov., isolated from raw cows milk.</title>
        <authorList>
            <person name="Von Neubeck M."/>
            <person name="Huptas C."/>
            <person name="Wenning M."/>
            <person name="Scherer S."/>
        </authorList>
    </citation>
    <scope>NUCLEOTIDE SEQUENCE [LARGE SCALE GENOMIC DNA]</scope>
    <source>
        <strain evidence="11 12">BSTT44</strain>
    </source>
</reference>
<dbReference type="Pfam" id="PF11356">
    <property type="entry name" value="T2SSC"/>
    <property type="match status" value="1"/>
</dbReference>
<evidence type="ECO:0000259" key="10">
    <source>
        <dbReference type="Pfam" id="PF11356"/>
    </source>
</evidence>
<keyword evidence="12" id="KW-1185">Reference proteome</keyword>
<gene>
    <name evidence="11" type="ORF">AQS70_04710</name>
</gene>
<evidence type="ECO:0000256" key="7">
    <source>
        <dbReference type="ARBA" id="ARBA00022989"/>
    </source>
</evidence>
<evidence type="ECO:0000256" key="5">
    <source>
        <dbReference type="ARBA" id="ARBA00022692"/>
    </source>
</evidence>
<dbReference type="STRING" id="1563157.AQS70_04710"/>
<comment type="caution">
    <text evidence="11">The sequence shown here is derived from an EMBL/GenBank/DDBJ whole genome shotgun (WGS) entry which is preliminary data.</text>
</comment>
<comment type="subcellular location">
    <subcellularLocation>
        <location evidence="1">Cell inner membrane</location>
    </subcellularLocation>
</comment>
<proteinExistence type="predicted"/>
<dbReference type="EMBL" id="LLWH01000231">
    <property type="protein sequence ID" value="KQB51654.1"/>
    <property type="molecule type" value="Genomic_DNA"/>
</dbReference>
<sequence>MSLLLLGLPLAYGAYLAWQEWHYRQSLAVPVATPTRIAPAPVLKPFKPDAIVSVMGLSPEGTLAQSAEPLELRASFVYSQGASYALLAGKQHSQFYRVGERLPGGSVLRRVEVSQVVLWRNNREERLLLRPASQHLIPTTQTAATPPKSSSLHLRPLAEQP</sequence>
<keyword evidence="3" id="KW-1003">Cell membrane</keyword>
<dbReference type="Proteomes" id="UP000050342">
    <property type="component" value="Unassembled WGS sequence"/>
</dbReference>
<dbReference type="AlphaFoldDB" id="A0A0Q0X3A0"/>
<accession>A0A0Q0X3A0</accession>
<evidence type="ECO:0000256" key="1">
    <source>
        <dbReference type="ARBA" id="ARBA00004533"/>
    </source>
</evidence>
<keyword evidence="4" id="KW-0997">Cell inner membrane</keyword>
<name>A0A0Q0X3A0_9PSED</name>
<evidence type="ECO:0000256" key="9">
    <source>
        <dbReference type="SAM" id="MobiDB-lite"/>
    </source>
</evidence>
<feature type="region of interest" description="Disordered" evidence="9">
    <location>
        <begin position="137"/>
        <end position="161"/>
    </location>
</feature>
<evidence type="ECO:0000256" key="2">
    <source>
        <dbReference type="ARBA" id="ARBA00022448"/>
    </source>
</evidence>
<dbReference type="Gene3D" id="2.30.30.830">
    <property type="match status" value="1"/>
</dbReference>
<evidence type="ECO:0000256" key="3">
    <source>
        <dbReference type="ARBA" id="ARBA00022475"/>
    </source>
</evidence>
<keyword evidence="5" id="KW-0812">Transmembrane</keyword>
<organism evidence="11 12">
    <name type="scientific">Pseudomonas endophytica</name>
    <dbReference type="NCBI Taxonomy" id="1563157"/>
    <lineage>
        <taxon>Bacteria</taxon>
        <taxon>Pseudomonadati</taxon>
        <taxon>Pseudomonadota</taxon>
        <taxon>Gammaproteobacteria</taxon>
        <taxon>Pseudomonadales</taxon>
        <taxon>Pseudomonadaceae</taxon>
        <taxon>Pseudomonas</taxon>
    </lineage>
</organism>
<evidence type="ECO:0000256" key="6">
    <source>
        <dbReference type="ARBA" id="ARBA00022927"/>
    </source>
</evidence>
<dbReference type="InterPro" id="IPR024961">
    <property type="entry name" value="T2SS_GspC_N"/>
</dbReference>
<feature type="domain" description="Type II secretion system protein GspC N-terminal" evidence="10">
    <location>
        <begin position="70"/>
        <end position="129"/>
    </location>
</feature>
<keyword evidence="7" id="KW-1133">Transmembrane helix</keyword>
<evidence type="ECO:0000313" key="11">
    <source>
        <dbReference type="EMBL" id="KQB51654.1"/>
    </source>
</evidence>
<evidence type="ECO:0000256" key="8">
    <source>
        <dbReference type="ARBA" id="ARBA00023136"/>
    </source>
</evidence>
<dbReference type="GO" id="GO:0015031">
    <property type="term" value="P:protein transport"/>
    <property type="evidence" value="ECO:0007669"/>
    <property type="project" value="UniProtKB-KW"/>
</dbReference>
<keyword evidence="6" id="KW-0653">Protein transport</keyword>
<keyword evidence="2" id="KW-0813">Transport</keyword>
<protein>
    <recommendedName>
        <fullName evidence="10">Type II secretion system protein GspC N-terminal domain-containing protein</fullName>
    </recommendedName>
</protein>
<keyword evidence="8" id="KW-0472">Membrane</keyword>
<feature type="compositionally biased region" description="Polar residues" evidence="9">
    <location>
        <begin position="137"/>
        <end position="152"/>
    </location>
</feature>
<dbReference type="GO" id="GO:0005886">
    <property type="term" value="C:plasma membrane"/>
    <property type="evidence" value="ECO:0007669"/>
    <property type="project" value="UniProtKB-SubCell"/>
</dbReference>
<evidence type="ECO:0000313" key="12">
    <source>
        <dbReference type="Proteomes" id="UP000050342"/>
    </source>
</evidence>